<dbReference type="Gene3D" id="1.10.472.10">
    <property type="entry name" value="Cyclin-like"/>
    <property type="match status" value="2"/>
</dbReference>
<gene>
    <name evidence="5" type="ORF">GAYE_FCTG49G0009</name>
</gene>
<protein>
    <recommendedName>
        <fullName evidence="4">BRF2-like C-terminal domain-containing protein</fullName>
    </recommendedName>
</protein>
<dbReference type="PANTHER" id="PTHR48428">
    <property type="entry name" value="PLANT-SPECIFIC TFIIB-RELATED PROTEIN PTF2"/>
    <property type="match status" value="1"/>
</dbReference>
<dbReference type="Proteomes" id="UP001300502">
    <property type="component" value="Unassembled WGS sequence"/>
</dbReference>
<evidence type="ECO:0000313" key="6">
    <source>
        <dbReference type="Proteomes" id="UP001300502"/>
    </source>
</evidence>
<evidence type="ECO:0000256" key="1">
    <source>
        <dbReference type="ARBA" id="ARBA00022771"/>
    </source>
</evidence>
<proteinExistence type="predicted"/>
<dbReference type="EMBL" id="JANCYU010000001">
    <property type="protein sequence ID" value="KAK4522130.1"/>
    <property type="molecule type" value="Genomic_DNA"/>
</dbReference>
<accession>A0AAV9I2S7</accession>
<dbReference type="Pfam" id="PF21886">
    <property type="entry name" value="BRF2-like_C_cyclin_rpt"/>
    <property type="match status" value="1"/>
</dbReference>
<comment type="caution">
    <text evidence="5">The sequence shown here is derived from an EMBL/GenBank/DDBJ whole genome shotgun (WGS) entry which is preliminary data.</text>
</comment>
<dbReference type="SUPFAM" id="SSF47954">
    <property type="entry name" value="Cyclin-like"/>
    <property type="match status" value="1"/>
</dbReference>
<name>A0AAV9I2S7_9RHOD</name>
<keyword evidence="1" id="KW-0863">Zinc-finger</keyword>
<dbReference type="PANTHER" id="PTHR48428:SF1">
    <property type="entry name" value="PLANT-SPECIFIC TFIIB-RELATED PROTEIN PTF2"/>
    <property type="match status" value="1"/>
</dbReference>
<evidence type="ECO:0000259" key="4">
    <source>
        <dbReference type="Pfam" id="PF21886"/>
    </source>
</evidence>
<evidence type="ECO:0000256" key="3">
    <source>
        <dbReference type="SAM" id="MobiDB-lite"/>
    </source>
</evidence>
<dbReference type="InterPro" id="IPR054078">
    <property type="entry name" value="BRF2-like_C"/>
</dbReference>
<feature type="compositionally biased region" description="Polar residues" evidence="3">
    <location>
        <begin position="342"/>
        <end position="361"/>
    </location>
</feature>
<dbReference type="InterPro" id="IPR053340">
    <property type="entry name" value="PTF2"/>
</dbReference>
<keyword evidence="6" id="KW-1185">Reference proteome</keyword>
<feature type="domain" description="BRF2-like C-terminal" evidence="4">
    <location>
        <begin position="223"/>
        <end position="325"/>
    </location>
</feature>
<keyword evidence="1" id="KW-0479">Metal-binding</keyword>
<evidence type="ECO:0000313" key="5">
    <source>
        <dbReference type="EMBL" id="KAK4522130.1"/>
    </source>
</evidence>
<dbReference type="GO" id="GO:0008270">
    <property type="term" value="F:zinc ion binding"/>
    <property type="evidence" value="ECO:0007669"/>
    <property type="project" value="UniProtKB-KW"/>
</dbReference>
<dbReference type="AlphaFoldDB" id="A0AAV9I2S7"/>
<evidence type="ECO:0000256" key="2">
    <source>
        <dbReference type="ARBA" id="ARBA00022833"/>
    </source>
</evidence>
<keyword evidence="2" id="KW-0862">Zinc</keyword>
<reference evidence="5 6" key="1">
    <citation type="submission" date="2022-07" db="EMBL/GenBank/DDBJ databases">
        <title>Genome-wide signatures of adaptation to extreme environments.</title>
        <authorList>
            <person name="Cho C.H."/>
            <person name="Yoon H.S."/>
        </authorList>
    </citation>
    <scope>NUCLEOTIDE SEQUENCE [LARGE SCALE GENOMIC DNA]</scope>
    <source>
        <strain evidence="5 6">108.79 E11</strain>
    </source>
</reference>
<dbReference type="InterPro" id="IPR036915">
    <property type="entry name" value="Cyclin-like_sf"/>
</dbReference>
<feature type="region of interest" description="Disordered" evidence="3">
    <location>
        <begin position="340"/>
        <end position="361"/>
    </location>
</feature>
<organism evidence="5 6">
    <name type="scientific">Galdieria yellowstonensis</name>
    <dbReference type="NCBI Taxonomy" id="3028027"/>
    <lineage>
        <taxon>Eukaryota</taxon>
        <taxon>Rhodophyta</taxon>
        <taxon>Bangiophyceae</taxon>
        <taxon>Galdieriales</taxon>
        <taxon>Galdieriaceae</taxon>
        <taxon>Galdieria</taxon>
    </lineage>
</organism>
<sequence>MEPPRQELLETISCRECSTSCIVSHGCLVCPRCGFTSEGDATLLLQQAEHEREAWYWRGNHVWFSNNNNNAYYDATPRSNRFKSLWNKCKETLAKLSLDNHNDSSLWPLLESIVARTAQLGWPCHQRWLSASSAACIYIACRIQAQVAVSMTDCSIAANCWLSETGKVYRQLWPLFQPTAVAANAQQEQEDDASPSCSLLSLLAWRVCHVLCHQVLWTQDSELGKVYTQSEKLLWYAQQRWLLTGRKPIHVVVAAATLAATCCGVLQPQQRRQVWLKISTYIPCTEQSIRQRYNEFIDALIQDAQLWLPWADQVDRNNIYSNVSMLLTILGCCTNQKEDNPTTHLPTNPSVIPASNDSSST</sequence>